<evidence type="ECO:0000256" key="1">
    <source>
        <dbReference type="ARBA" id="ARBA00006484"/>
    </source>
</evidence>
<dbReference type="EMBL" id="CP095043">
    <property type="protein sequence ID" value="UOQ59567.1"/>
    <property type="molecule type" value="Genomic_DNA"/>
</dbReference>
<protein>
    <submittedName>
        <fullName evidence="3">SDR family oxidoreductase</fullName>
    </submittedName>
</protein>
<dbReference type="Pfam" id="PF00106">
    <property type="entry name" value="adh_short"/>
    <property type="match status" value="1"/>
</dbReference>
<comment type="similarity">
    <text evidence="1">Belongs to the short-chain dehydrogenases/reductases (SDR) family.</text>
</comment>
<dbReference type="PANTHER" id="PTHR44196:SF1">
    <property type="entry name" value="DEHYDROGENASE_REDUCTASE SDR FAMILY MEMBER 7B"/>
    <property type="match status" value="1"/>
</dbReference>
<organism evidence="3 4">
    <name type="scientific">Leucobacter rhizosphaerae</name>
    <dbReference type="NCBI Taxonomy" id="2932245"/>
    <lineage>
        <taxon>Bacteria</taxon>
        <taxon>Bacillati</taxon>
        <taxon>Actinomycetota</taxon>
        <taxon>Actinomycetes</taxon>
        <taxon>Micrococcales</taxon>
        <taxon>Microbacteriaceae</taxon>
        <taxon>Leucobacter</taxon>
    </lineage>
</organism>
<name>A0ABY4FTF3_9MICO</name>
<proteinExistence type="inferred from homology"/>
<evidence type="ECO:0000313" key="3">
    <source>
        <dbReference type="EMBL" id="UOQ59567.1"/>
    </source>
</evidence>
<dbReference type="PANTHER" id="PTHR44196">
    <property type="entry name" value="DEHYDROGENASE/REDUCTASE SDR FAMILY MEMBER 7B"/>
    <property type="match status" value="1"/>
</dbReference>
<dbReference type="Proteomes" id="UP000831775">
    <property type="component" value="Chromosome"/>
</dbReference>
<dbReference type="InterPro" id="IPR036291">
    <property type="entry name" value="NAD(P)-bd_dom_sf"/>
</dbReference>
<dbReference type="InterPro" id="IPR002347">
    <property type="entry name" value="SDR_fam"/>
</dbReference>
<dbReference type="SUPFAM" id="SSF51735">
    <property type="entry name" value="NAD(P)-binding Rossmann-fold domains"/>
    <property type="match status" value="1"/>
</dbReference>
<gene>
    <name evidence="3" type="ORF">MUN76_10950</name>
</gene>
<sequence>METVLISGASSATSEALAEELLGRGLRVCLVSRRGTLPAAPAVQRAGDRVSAHAVDLTDPDATAALHAALLASGTTVSHLVHLVGGWAGGTGIAGQSDEKYRLLAGSFDSLRVVSREFLPDLISTGGPRILTVSSPLAQAPTASSANYAAVKAATEAWTLALDAALRAETTEGAASIIVTDGLAGREAGFASLAADVLQAPAARVRGRRIAHV</sequence>
<keyword evidence="4" id="KW-1185">Reference proteome</keyword>
<accession>A0ABY4FTF3</accession>
<keyword evidence="2" id="KW-0560">Oxidoreductase</keyword>
<dbReference type="Gene3D" id="3.40.50.720">
    <property type="entry name" value="NAD(P)-binding Rossmann-like Domain"/>
    <property type="match status" value="1"/>
</dbReference>
<evidence type="ECO:0000256" key="2">
    <source>
        <dbReference type="ARBA" id="ARBA00023002"/>
    </source>
</evidence>
<evidence type="ECO:0000313" key="4">
    <source>
        <dbReference type="Proteomes" id="UP000831775"/>
    </source>
</evidence>
<dbReference type="CDD" id="cd05233">
    <property type="entry name" value="SDR_c"/>
    <property type="match status" value="1"/>
</dbReference>
<dbReference type="RefSeq" id="WP_244684633.1">
    <property type="nucleotide sequence ID" value="NZ_CP095043.1"/>
</dbReference>
<reference evidence="3 4" key="1">
    <citation type="submission" date="2022-04" db="EMBL/GenBank/DDBJ databases">
        <title>Leucobacter sp. isolated from rhizosphere of onion.</title>
        <authorList>
            <person name="Won M."/>
            <person name="Lee C.-M."/>
            <person name="Woen H.-Y."/>
            <person name="Kwon S.-W."/>
        </authorList>
    </citation>
    <scope>NUCLEOTIDE SEQUENCE [LARGE SCALE GENOMIC DNA]</scope>
    <source>
        <strain evidence="3 4">H25R-14</strain>
    </source>
</reference>